<evidence type="ECO:0000256" key="9">
    <source>
        <dbReference type="PIRSR" id="PIRSR600269-50"/>
    </source>
</evidence>
<feature type="active site" description="Proton acceptor" evidence="9">
    <location>
        <position position="314"/>
    </location>
</feature>
<evidence type="ECO:0000256" key="1">
    <source>
        <dbReference type="ARBA" id="ARBA00001935"/>
    </source>
</evidence>
<gene>
    <name evidence="16" type="primary">CuAO5</name>
</gene>
<evidence type="ECO:0000256" key="7">
    <source>
        <dbReference type="ARBA" id="ARBA00023008"/>
    </source>
</evidence>
<dbReference type="PANTHER" id="PTHR10638:SF71">
    <property type="entry name" value="AMINE OXIDASE"/>
    <property type="match status" value="1"/>
</dbReference>
<dbReference type="InterPro" id="IPR000269">
    <property type="entry name" value="Cu_amine_oxidase"/>
</dbReference>
<dbReference type="InterPro" id="IPR015802">
    <property type="entry name" value="Cu_amine_oxidase_N3"/>
</dbReference>
<name>A0A8T9EJA1_9ASTE</name>
<keyword evidence="7 11" id="KW-0186">Copper</keyword>
<proteinExistence type="evidence at transcript level"/>
<keyword evidence="12" id="KW-0732">Signal</keyword>
<dbReference type="SUPFAM" id="SSF49998">
    <property type="entry name" value="Amine oxidase catalytic domain"/>
    <property type="match status" value="1"/>
</dbReference>
<evidence type="ECO:0000256" key="6">
    <source>
        <dbReference type="ARBA" id="ARBA00023002"/>
    </source>
</evidence>
<dbReference type="FunFam" id="2.70.98.20:FF:000004">
    <property type="entry name" value="Amine oxidase"/>
    <property type="match status" value="1"/>
</dbReference>
<dbReference type="EMBL" id="MT627601">
    <property type="protein sequence ID" value="UNJ44783.1"/>
    <property type="molecule type" value="mRNA"/>
</dbReference>
<comment type="cofactor">
    <cofactor evidence="11">
        <name>Cu cation</name>
        <dbReference type="ChEBI" id="CHEBI:23378"/>
    </cofactor>
    <text evidence="11">Contains 1 topaquinone per subunit.</text>
</comment>
<dbReference type="EC" id="1.4.3.-" evidence="11"/>
<dbReference type="Pfam" id="PF02728">
    <property type="entry name" value="Cu_amine_oxidN3"/>
    <property type="match status" value="1"/>
</dbReference>
<comment type="PTM">
    <text evidence="10 11">Topaquinone (TPQ) is generated by copper-dependent autoxidation of a specific tyrosyl residue.</text>
</comment>
<dbReference type="GO" id="GO:0008131">
    <property type="term" value="F:primary methylamine oxidase activity"/>
    <property type="evidence" value="ECO:0007669"/>
    <property type="project" value="InterPro"/>
</dbReference>
<sequence>MASSLNLLFPLLLISIFSSISIASYHPLDPLSPSELTQVHTILKKSITTRRNMTFHYVGLDEPDKPFVQSWLSNNNIKNIPPRKAFVIVRYDGKTHEIVVDLSTNSISSNKVYKGSGYPLLTPEEQTVANELPFKYPPFLASMKKRGLSLKEVVCVSMSIGWFGEGKTSRVVKVVGYYMNGTVNLYMRPIEGITITVDLDQMKIVEYLDREIVTIPKAEGTEYRESKQDGPLGSTISMKMNGQKINVSGHTVRWDNWEFHVSFDMRGGAMLSLASFYDPDKDERRQVIYQGHVAELFVPYMDLTEDWYYRTFFDSGEFGAGLCTVPLEPLRDCPENAVYLDGHFVGLDGTPAKIPNAMCLFERYAGNTLWRHTETAIAGKLLTEAIPETTLVVRSVFTLSNYDYIVDWEFKRTGTIKITTGLSGMLEVRADKYTHADQIKEEVYGAIIAENTLGTNHDHFLSFYLDLDIDGQANSFVKNKLTTKRVNGNGSKRKSYWTVVSETVKTESEAKLKLGSGNTELLVVNPNKKTNVGNSVGYRLVPESVVGPLLSEDDYPQIRAAFSNYNVWVTPYNKSEKYASGIYVDQGHGDDTLAVWTLRDREIENKDIVVWYTLGFHHAPHQEDFPIMPTLTGGFELRPTNFFDHNPLLNSKPSKKVNLT</sequence>
<keyword evidence="5 9" id="KW-0801">TPQ</keyword>
<feature type="signal peptide" evidence="12">
    <location>
        <begin position="1"/>
        <end position="23"/>
    </location>
</feature>
<organism evidence="16">
    <name type="scientific">Heliotropium indicum</name>
    <name type="common">Indian heliotrope</name>
    <dbReference type="NCBI Taxonomy" id="248297"/>
    <lineage>
        <taxon>Eukaryota</taxon>
        <taxon>Viridiplantae</taxon>
        <taxon>Streptophyta</taxon>
        <taxon>Embryophyta</taxon>
        <taxon>Tracheophyta</taxon>
        <taxon>Spermatophyta</taxon>
        <taxon>Magnoliopsida</taxon>
        <taxon>eudicotyledons</taxon>
        <taxon>Gunneridae</taxon>
        <taxon>Pentapetalae</taxon>
        <taxon>asterids</taxon>
        <taxon>lamiids</taxon>
        <taxon>Boraginales</taxon>
        <taxon>Heliotropiaceae</taxon>
        <taxon>Heliotropium</taxon>
    </lineage>
</organism>
<dbReference type="Pfam" id="PF02727">
    <property type="entry name" value="Cu_amine_oxidN2"/>
    <property type="match status" value="1"/>
</dbReference>
<evidence type="ECO:0000313" key="16">
    <source>
        <dbReference type="EMBL" id="UNJ44783.1"/>
    </source>
</evidence>
<evidence type="ECO:0000256" key="3">
    <source>
        <dbReference type="ARBA" id="ARBA00011738"/>
    </source>
</evidence>
<dbReference type="FunFam" id="3.10.450.40:FF:000012">
    <property type="entry name" value="Amine oxidase"/>
    <property type="match status" value="1"/>
</dbReference>
<dbReference type="InterPro" id="IPR036460">
    <property type="entry name" value="Cu_amine_oxidase_C_sf"/>
</dbReference>
<evidence type="ECO:0000256" key="11">
    <source>
        <dbReference type="RuleBase" id="RU000672"/>
    </source>
</evidence>
<feature type="modified residue" description="2',4',5'-topaquinone" evidence="10">
    <location>
        <position position="402"/>
    </location>
</feature>
<comment type="similarity">
    <text evidence="2 11">Belongs to the copper/topaquinone oxidase family.</text>
</comment>
<dbReference type="GO" id="GO:0005507">
    <property type="term" value="F:copper ion binding"/>
    <property type="evidence" value="ECO:0007669"/>
    <property type="project" value="InterPro"/>
</dbReference>
<dbReference type="Pfam" id="PF01179">
    <property type="entry name" value="Cu_amine_oxid"/>
    <property type="match status" value="1"/>
</dbReference>
<keyword evidence="6 11" id="KW-0560">Oxidoreductase</keyword>
<comment type="subunit">
    <text evidence="3">Homodimer.</text>
</comment>
<evidence type="ECO:0000256" key="5">
    <source>
        <dbReference type="ARBA" id="ARBA00022772"/>
    </source>
</evidence>
<keyword evidence="8" id="KW-1015">Disulfide bond</keyword>
<dbReference type="Gene3D" id="3.10.450.40">
    <property type="match status" value="2"/>
</dbReference>
<dbReference type="SUPFAM" id="SSF54416">
    <property type="entry name" value="Amine oxidase N-terminal region"/>
    <property type="match status" value="2"/>
</dbReference>
<dbReference type="AlphaFoldDB" id="A0A8T9EJA1"/>
<evidence type="ECO:0000259" key="14">
    <source>
        <dbReference type="Pfam" id="PF02727"/>
    </source>
</evidence>
<feature type="active site" description="Schiff-base intermediate with substrate; via topaquinone" evidence="9">
    <location>
        <position position="402"/>
    </location>
</feature>
<dbReference type="FunFam" id="3.10.450.40:FF:000005">
    <property type="entry name" value="Amine oxidase"/>
    <property type="match status" value="1"/>
</dbReference>
<feature type="domain" description="Copper amine oxidase N2-terminal" evidence="14">
    <location>
        <begin position="26"/>
        <end position="111"/>
    </location>
</feature>
<feature type="chain" id="PRO_5035925224" description="Amine oxidase" evidence="12">
    <location>
        <begin position="24"/>
        <end position="660"/>
    </location>
</feature>
<dbReference type="InterPro" id="IPR016182">
    <property type="entry name" value="Cu_amine_oxidase_N-reg"/>
</dbReference>
<dbReference type="InterPro" id="IPR015800">
    <property type="entry name" value="Cu_amine_oxidase_N2"/>
</dbReference>
<dbReference type="InterPro" id="IPR049948">
    <property type="entry name" value="Cu_Am_ox_TPQ-bd"/>
</dbReference>
<evidence type="ECO:0000256" key="10">
    <source>
        <dbReference type="PIRSR" id="PIRSR600269-51"/>
    </source>
</evidence>
<feature type="domain" description="Copper amine oxidase catalytic" evidence="13">
    <location>
        <begin position="238"/>
        <end position="648"/>
    </location>
</feature>
<evidence type="ECO:0000259" key="15">
    <source>
        <dbReference type="Pfam" id="PF02728"/>
    </source>
</evidence>
<reference evidence="16" key="2">
    <citation type="journal article" date="2022" name="Plant Cell">
        <title>Insights into polyamine metabolism: homospermidine is double-oxidized in two discrete steps by a single copper-containing amine oxidase in pyrrolizidine alkaloid biosynthesis.</title>
        <authorList>
            <person name="Zakaria M.M."/>
            <person name="Stegemann T."/>
            <person name="Sievert C."/>
            <person name="Kruse L.H."/>
            <person name="Kaltenegger E."/>
            <person name="Girreser U."/>
            <person name="Cicek S.S."/>
            <person name="Nimtz M."/>
            <person name="Ober D."/>
        </authorList>
    </citation>
    <scope>NUCLEOTIDE SEQUENCE</scope>
</reference>
<dbReference type="GO" id="GO:0048038">
    <property type="term" value="F:quinone binding"/>
    <property type="evidence" value="ECO:0007669"/>
    <property type="project" value="InterPro"/>
</dbReference>
<dbReference type="GO" id="GO:0009308">
    <property type="term" value="P:amine metabolic process"/>
    <property type="evidence" value="ECO:0007669"/>
    <property type="project" value="UniProtKB-UniRule"/>
</dbReference>
<evidence type="ECO:0000256" key="2">
    <source>
        <dbReference type="ARBA" id="ARBA00007983"/>
    </source>
</evidence>
<dbReference type="InterPro" id="IPR015798">
    <property type="entry name" value="Cu_amine_oxidase_C"/>
</dbReference>
<evidence type="ECO:0000259" key="13">
    <source>
        <dbReference type="Pfam" id="PF01179"/>
    </source>
</evidence>
<dbReference type="PROSITE" id="PS01164">
    <property type="entry name" value="COPPER_AMINE_OXID_1"/>
    <property type="match status" value="1"/>
</dbReference>
<keyword evidence="4 11" id="KW-0479">Metal-binding</keyword>
<accession>A0A8T9EJA1</accession>
<reference evidence="16" key="1">
    <citation type="submission" date="2020-06" db="EMBL/GenBank/DDBJ databases">
        <authorList>
            <person name="Mohamed M."/>
            <person name="Stegemann T."/>
            <person name="Sievert C."/>
            <person name="Kruse L.H."/>
            <person name="Ober D."/>
        </authorList>
    </citation>
    <scope>NUCLEOTIDE SEQUENCE</scope>
</reference>
<evidence type="ECO:0000256" key="4">
    <source>
        <dbReference type="ARBA" id="ARBA00022723"/>
    </source>
</evidence>
<protein>
    <recommendedName>
        <fullName evidence="11">Amine oxidase</fullName>
        <ecNumber evidence="11">1.4.3.-</ecNumber>
    </recommendedName>
</protein>
<feature type="domain" description="Copper amine oxidase N3-terminal" evidence="15">
    <location>
        <begin position="119"/>
        <end position="213"/>
    </location>
</feature>
<comment type="cofactor">
    <cofactor evidence="1">
        <name>Cu cation</name>
        <dbReference type="ChEBI" id="CHEBI:23378"/>
    </cofactor>
</comment>
<dbReference type="PANTHER" id="PTHR10638">
    <property type="entry name" value="COPPER AMINE OXIDASE"/>
    <property type="match status" value="1"/>
</dbReference>
<evidence type="ECO:0000256" key="8">
    <source>
        <dbReference type="ARBA" id="ARBA00023157"/>
    </source>
</evidence>
<dbReference type="Gene3D" id="2.70.98.20">
    <property type="entry name" value="Copper amine oxidase, catalytic domain"/>
    <property type="match status" value="1"/>
</dbReference>
<evidence type="ECO:0000256" key="12">
    <source>
        <dbReference type="SAM" id="SignalP"/>
    </source>
</evidence>